<dbReference type="Proteomes" id="UP000028134">
    <property type="component" value="Unassembled WGS sequence"/>
</dbReference>
<dbReference type="AlphaFoldDB" id="A0A078QWI3"/>
<dbReference type="EMBL" id="JNHI01000029">
    <property type="protein sequence ID" value="KDS27480.1"/>
    <property type="molecule type" value="Genomic_DNA"/>
</dbReference>
<gene>
    <name evidence="1" type="ORF">M097_3836</name>
</gene>
<evidence type="ECO:0000313" key="2">
    <source>
        <dbReference type="Proteomes" id="UP000028134"/>
    </source>
</evidence>
<reference evidence="1 2" key="1">
    <citation type="submission" date="2014-04" db="EMBL/GenBank/DDBJ databases">
        <authorList>
            <person name="Sears C."/>
            <person name="Carroll K."/>
            <person name="Sack B.R."/>
            <person name="Qadri F."/>
            <person name="Myers L.L."/>
            <person name="Chung G.-T."/>
            <person name="Escheverria P."/>
            <person name="Fraser C.M."/>
            <person name="Sadzewicz L."/>
            <person name="Shefchek K.A."/>
            <person name="Tallon L."/>
            <person name="Das S.P."/>
            <person name="Daugherty S."/>
            <person name="Mongodin E.F."/>
        </authorList>
    </citation>
    <scope>NUCLEOTIDE SEQUENCE [LARGE SCALE GENOMIC DNA]</scope>
    <source>
        <strain evidence="2">3775 SL(B) 10 (iv)</strain>
    </source>
</reference>
<name>A0A078QWI3_PHOVU</name>
<sequence>MAMEEKSILYFTMILLPHIIHEKECLLSAAYMFTILFP</sequence>
<protein>
    <submittedName>
        <fullName evidence="1">Uncharacterized protein</fullName>
    </submittedName>
</protein>
<comment type="caution">
    <text evidence="1">The sequence shown here is derived from an EMBL/GenBank/DDBJ whole genome shotgun (WGS) entry which is preliminary data.</text>
</comment>
<proteinExistence type="predicted"/>
<accession>A0A078QWI3</accession>
<evidence type="ECO:0000313" key="1">
    <source>
        <dbReference type="EMBL" id="KDS27480.1"/>
    </source>
</evidence>
<dbReference type="PATRIC" id="fig|1339350.3.peg.3656"/>
<organism evidence="1 2">
    <name type="scientific">Phocaeicola vulgatus str. 3775 SL</name>
    <name type="common">B</name>
    <name type="synonym">iv</name>
    <dbReference type="NCBI Taxonomy" id="1339350"/>
    <lineage>
        <taxon>Bacteria</taxon>
        <taxon>Pseudomonadati</taxon>
        <taxon>Bacteroidota</taxon>
        <taxon>Bacteroidia</taxon>
        <taxon>Bacteroidales</taxon>
        <taxon>Bacteroidaceae</taxon>
        <taxon>Phocaeicola</taxon>
    </lineage>
</organism>